<name>V4BCI4_LOTGI</name>
<feature type="signal peptide" evidence="1">
    <location>
        <begin position="1"/>
        <end position="17"/>
    </location>
</feature>
<dbReference type="OrthoDB" id="425936at2759"/>
<dbReference type="PANTHER" id="PTHR46928">
    <property type="entry name" value="MESENCHYME-SPECIFIC CELL SURFACE GLYCOPROTEIN"/>
    <property type="match status" value="1"/>
</dbReference>
<organism evidence="3 4">
    <name type="scientific">Lottia gigantea</name>
    <name type="common">Giant owl limpet</name>
    <dbReference type="NCBI Taxonomy" id="225164"/>
    <lineage>
        <taxon>Eukaryota</taxon>
        <taxon>Metazoa</taxon>
        <taxon>Spiralia</taxon>
        <taxon>Lophotrochozoa</taxon>
        <taxon>Mollusca</taxon>
        <taxon>Gastropoda</taxon>
        <taxon>Patellogastropoda</taxon>
        <taxon>Lottioidea</taxon>
        <taxon>Lottiidae</taxon>
        <taxon>Lottia</taxon>
    </lineage>
</organism>
<dbReference type="Gene3D" id="2.130.10.10">
    <property type="entry name" value="YVTN repeat-like/Quinoprotein amine dehydrogenase"/>
    <property type="match status" value="1"/>
</dbReference>
<accession>V4BCI4</accession>
<dbReference type="AlphaFoldDB" id="V4BCI4"/>
<feature type="chain" id="PRO_5004717701" description="Choice-of-anchor I domain-containing protein" evidence="1">
    <location>
        <begin position="18"/>
        <end position="594"/>
    </location>
</feature>
<evidence type="ECO:0000256" key="1">
    <source>
        <dbReference type="SAM" id="SignalP"/>
    </source>
</evidence>
<dbReference type="HOGENOM" id="CLU_020353_1_0_1"/>
<proteinExistence type="predicted"/>
<keyword evidence="4" id="KW-1185">Reference proteome</keyword>
<dbReference type="OMA" id="CERYDRI"/>
<evidence type="ECO:0000313" key="4">
    <source>
        <dbReference type="Proteomes" id="UP000030746"/>
    </source>
</evidence>
<dbReference type="KEGG" id="lgi:LOTGIDRAFT_227977"/>
<feature type="domain" description="Choice-of-anchor I" evidence="2">
    <location>
        <begin position="147"/>
        <end position="562"/>
    </location>
</feature>
<dbReference type="PANTHER" id="PTHR46928:SF1">
    <property type="entry name" value="MESENCHYME-SPECIFIC CELL SURFACE GLYCOPROTEIN"/>
    <property type="match status" value="1"/>
</dbReference>
<sequence length="594" mass="66027">MAKWYLMVLLLLPICRADIVLKEEGYLKLPNRDGAQEIDSGTATESAYDSNSRFLYVVGKFSRVLHVIDVANVASPAVLQTFTFDTGTDGYPLDIQVCRNQAENRAYVAIAFGEQDPSKQGHVILYSPYIRGETALKPINAPDERITVGIDPDNIKFTSDCNKLVVSNEGVASVISGEFIDPPGTINIVTIPLTGNPGVKTIEFTYIDDPAETDRLLALGVRYMVRTNPVQPGVQNPFSNNIEPEYIAVSPNNAYAYITLQENNAIAKVDLIDDNPATIFPMGWKDFQFSTLDLSDRDASPNVHMKRRRVRGLYQPDKISFLEWGNKLYLLTADEGKPFNLPGASFADNARARDLENEYSFPWDTNNQFLASVLDDTQLGRAIVSLQDGRVGQQITEIYTFGGRGFSIFDSNTLTREWESGDMIEKFSRWFYPDVFNSGYTVPNFTPIDERDTQSPFGGPSINSLAIGTFKGRTVLFFGSGQNGQIYTFQLQASVTERVEPEFQSVHRRGQIDGTWTNLYSRGVMGDIGISDLIVVPEAESNVAGTPILIALSERSGSVSIYTLIDQQFPLNVCSSPPSPFKSMNHHNRTRPLF</sequence>
<dbReference type="GeneID" id="20247492"/>
<dbReference type="CTD" id="20247492"/>
<dbReference type="Pfam" id="PF22494">
    <property type="entry name" value="choice_anch_I"/>
    <property type="match status" value="1"/>
</dbReference>
<evidence type="ECO:0000313" key="3">
    <source>
        <dbReference type="EMBL" id="ESP05351.1"/>
    </source>
</evidence>
<dbReference type="InterPro" id="IPR015943">
    <property type="entry name" value="WD40/YVTN_repeat-like_dom_sf"/>
</dbReference>
<dbReference type="STRING" id="225164.V4BCI4"/>
<reference evidence="3 4" key="1">
    <citation type="journal article" date="2013" name="Nature">
        <title>Insights into bilaterian evolution from three spiralian genomes.</title>
        <authorList>
            <person name="Simakov O."/>
            <person name="Marletaz F."/>
            <person name="Cho S.J."/>
            <person name="Edsinger-Gonzales E."/>
            <person name="Havlak P."/>
            <person name="Hellsten U."/>
            <person name="Kuo D.H."/>
            <person name="Larsson T."/>
            <person name="Lv J."/>
            <person name="Arendt D."/>
            <person name="Savage R."/>
            <person name="Osoegawa K."/>
            <person name="de Jong P."/>
            <person name="Grimwood J."/>
            <person name="Chapman J.A."/>
            <person name="Shapiro H."/>
            <person name="Aerts A."/>
            <person name="Otillar R.P."/>
            <person name="Terry A.Y."/>
            <person name="Boore J.L."/>
            <person name="Grigoriev I.V."/>
            <person name="Lindberg D.R."/>
            <person name="Seaver E.C."/>
            <person name="Weisblat D.A."/>
            <person name="Putnam N.H."/>
            <person name="Rokhsar D.S."/>
        </authorList>
    </citation>
    <scope>NUCLEOTIDE SEQUENCE [LARGE SCALE GENOMIC DNA]</scope>
</reference>
<gene>
    <name evidence="3" type="ORF">LOTGIDRAFT_227977</name>
</gene>
<dbReference type="SUPFAM" id="SSF75011">
    <property type="entry name" value="3-carboxy-cis,cis-mucoante lactonizing enzyme"/>
    <property type="match status" value="1"/>
</dbReference>
<dbReference type="EMBL" id="KB199650">
    <property type="protein sequence ID" value="ESP05351.1"/>
    <property type="molecule type" value="Genomic_DNA"/>
</dbReference>
<protein>
    <recommendedName>
        <fullName evidence="2">Choice-of-anchor I domain-containing protein</fullName>
    </recommendedName>
</protein>
<dbReference type="InterPro" id="IPR055188">
    <property type="entry name" value="Choice_anch_I"/>
</dbReference>
<keyword evidence="1" id="KW-0732">Signal</keyword>
<dbReference type="Proteomes" id="UP000030746">
    <property type="component" value="Unassembled WGS sequence"/>
</dbReference>
<evidence type="ECO:0000259" key="2">
    <source>
        <dbReference type="Pfam" id="PF22494"/>
    </source>
</evidence>
<dbReference type="RefSeq" id="XP_009043896.1">
    <property type="nucleotide sequence ID" value="XM_009045648.1"/>
</dbReference>
<dbReference type="InterPro" id="IPR052956">
    <property type="entry name" value="Mesenchyme-surface_protein"/>
</dbReference>